<keyword evidence="4 7" id="KW-1133">Transmembrane helix</keyword>
<feature type="transmembrane region" description="Helical" evidence="7">
    <location>
        <begin position="134"/>
        <end position="153"/>
    </location>
</feature>
<dbReference type="AlphaFoldDB" id="A0A6B2NX47"/>
<name>A0A6B2NX47_9RHOB</name>
<evidence type="ECO:0000256" key="5">
    <source>
        <dbReference type="ARBA" id="ARBA00023136"/>
    </source>
</evidence>
<feature type="transmembrane region" description="Helical" evidence="7">
    <location>
        <begin position="98"/>
        <end position="122"/>
    </location>
</feature>
<feature type="transmembrane region" description="Helical" evidence="7">
    <location>
        <begin position="276"/>
        <end position="295"/>
    </location>
</feature>
<evidence type="ECO:0000256" key="3">
    <source>
        <dbReference type="ARBA" id="ARBA00022692"/>
    </source>
</evidence>
<dbReference type="GO" id="GO:0044341">
    <property type="term" value="P:sodium-dependent phosphate transport"/>
    <property type="evidence" value="ECO:0007669"/>
    <property type="project" value="InterPro"/>
</dbReference>
<evidence type="ECO:0000256" key="4">
    <source>
        <dbReference type="ARBA" id="ARBA00022989"/>
    </source>
</evidence>
<dbReference type="EMBL" id="JAAGOX010000053">
    <property type="protein sequence ID" value="NDW47227.1"/>
    <property type="molecule type" value="Genomic_DNA"/>
</dbReference>
<organism evidence="9">
    <name type="scientific">Ruegeria sp. PrR005</name>
    <dbReference type="NCBI Taxonomy" id="2706882"/>
    <lineage>
        <taxon>Bacteria</taxon>
        <taxon>Pseudomonadati</taxon>
        <taxon>Pseudomonadota</taxon>
        <taxon>Alphaproteobacteria</taxon>
        <taxon>Rhodobacterales</taxon>
        <taxon>Roseobacteraceae</taxon>
        <taxon>Ruegeria</taxon>
    </lineage>
</organism>
<reference evidence="9" key="1">
    <citation type="submission" date="2020-02" db="EMBL/GenBank/DDBJ databases">
        <title>Delineation of the pyrene-degrading pathway in Roseobacter clade bacteria by genomic analysis.</title>
        <authorList>
            <person name="Zhou H."/>
            <person name="Wang H."/>
        </authorList>
    </citation>
    <scope>NUCLEOTIDE SEQUENCE</scope>
    <source>
        <strain evidence="9">PrR005</strain>
    </source>
</reference>
<feature type="transmembrane region" description="Helical" evidence="7">
    <location>
        <begin position="208"/>
        <end position="229"/>
    </location>
</feature>
<dbReference type="InterPro" id="IPR026022">
    <property type="entry name" value="PhoU_dom"/>
</dbReference>
<evidence type="ECO:0000256" key="1">
    <source>
        <dbReference type="ARBA" id="ARBA00004651"/>
    </source>
</evidence>
<dbReference type="Pfam" id="PF01895">
    <property type="entry name" value="PhoU"/>
    <property type="match status" value="1"/>
</dbReference>
<feature type="domain" description="PhoU" evidence="8">
    <location>
        <begin position="344"/>
        <end position="423"/>
    </location>
</feature>
<keyword evidence="2" id="KW-1003">Cell membrane</keyword>
<comment type="subcellular location">
    <subcellularLocation>
        <location evidence="1">Cell membrane</location>
        <topology evidence="1">Multi-pass membrane protein</topology>
    </subcellularLocation>
</comment>
<gene>
    <name evidence="9" type="ORF">G0P99_19955</name>
</gene>
<proteinExistence type="predicted"/>
<keyword evidence="5 7" id="KW-0472">Membrane</keyword>
<dbReference type="InterPro" id="IPR003841">
    <property type="entry name" value="Na/Pi_transpt"/>
</dbReference>
<feature type="compositionally biased region" description="Low complexity" evidence="6">
    <location>
        <begin position="563"/>
        <end position="579"/>
    </location>
</feature>
<dbReference type="SUPFAM" id="SSF109755">
    <property type="entry name" value="PhoU-like"/>
    <property type="match status" value="1"/>
</dbReference>
<dbReference type="PANTHER" id="PTHR10010:SF46">
    <property type="entry name" value="SODIUM-DEPENDENT PHOSPHATE TRANSPORT PROTEIN 2B"/>
    <property type="match status" value="1"/>
</dbReference>
<evidence type="ECO:0000259" key="8">
    <source>
        <dbReference type="Pfam" id="PF01895"/>
    </source>
</evidence>
<feature type="transmembrane region" description="Helical" evidence="7">
    <location>
        <begin position="173"/>
        <end position="201"/>
    </location>
</feature>
<feature type="transmembrane region" description="Helical" evidence="7">
    <location>
        <begin position="6"/>
        <end position="24"/>
    </location>
</feature>
<dbReference type="GO" id="GO:0005436">
    <property type="term" value="F:sodium:phosphate symporter activity"/>
    <property type="evidence" value="ECO:0007669"/>
    <property type="project" value="InterPro"/>
</dbReference>
<feature type="region of interest" description="Disordered" evidence="6">
    <location>
        <begin position="560"/>
        <end position="579"/>
    </location>
</feature>
<dbReference type="RefSeq" id="WP_164132228.1">
    <property type="nucleotide sequence ID" value="NZ_JAAGOX010000053.1"/>
</dbReference>
<protein>
    <submittedName>
        <fullName evidence="9">Na/Pi cotransporter family protein</fullName>
    </submittedName>
</protein>
<evidence type="ECO:0000256" key="7">
    <source>
        <dbReference type="SAM" id="Phobius"/>
    </source>
</evidence>
<dbReference type="Gene3D" id="1.20.58.220">
    <property type="entry name" value="Phosphate transport system protein phou homolog 2, domain 2"/>
    <property type="match status" value="1"/>
</dbReference>
<accession>A0A6B2NX47</accession>
<evidence type="ECO:0000256" key="2">
    <source>
        <dbReference type="ARBA" id="ARBA00022475"/>
    </source>
</evidence>
<sequence>MAIVAFLIKLAGATMLLLYAVRMVRTGIERSYGASFQRVMTRQRGYLQASVVGLMMAVVLQSSAAVALLSSGFAATGILSFPTGLAIVLGGDLGSALIIQILSFRLDWLVPMLLAVGGYLFVKTESKKGRQLGRILMGVAFILISLQFLREAMDPIRDSAFLPAVADYLARDYITAFLVGAALAFVMHSSVAAILMCVTLVQIGAIPFAAGMSLVLGANFGSTFIPVWLTRGMPVSGRRIPYANLALRGSWAVVTLFAANLTLRTGLLGDPQGGQMLINAHLAFNLSLLLLALPFCGRLQGVFKKLFPDEVREQKTQPARPASALVMENVANPSQALPSLKRELLRMSDLVETMFRPALELYRSGDKEQIRSVQAMDEDVNRCLSGIRAFVAAIPTDRYEKQDAKTARDLMEFAIRLETAGDVVAKRLTELAREMRAKRLSFSGEGWTELTQMHEGVLANMKLASNVLISDDLASARLLTLEKAEIKRIERDSRKRHLRRLQHGTTESFETSDIHLETLRAFREFNSHIASIAYPILYQNGQLLETRLIQNVSEQLEIPALQTESSPSSVSESEVVTSR</sequence>
<dbReference type="NCBIfam" id="NF037997">
    <property type="entry name" value="Na_Pi_symport"/>
    <property type="match status" value="1"/>
</dbReference>
<feature type="transmembrane region" description="Helical" evidence="7">
    <location>
        <begin position="249"/>
        <end position="269"/>
    </location>
</feature>
<dbReference type="Pfam" id="PF02690">
    <property type="entry name" value="Na_Pi_cotrans"/>
    <property type="match status" value="2"/>
</dbReference>
<feature type="transmembrane region" description="Helical" evidence="7">
    <location>
        <begin position="45"/>
        <end position="78"/>
    </location>
</feature>
<comment type="caution">
    <text evidence="9">The sequence shown here is derived from an EMBL/GenBank/DDBJ whole genome shotgun (WGS) entry which is preliminary data.</text>
</comment>
<dbReference type="PANTHER" id="PTHR10010">
    <property type="entry name" value="SOLUTE CARRIER FAMILY 34 SODIUM PHOSPHATE , MEMBER 2-RELATED"/>
    <property type="match status" value="1"/>
</dbReference>
<evidence type="ECO:0000313" key="9">
    <source>
        <dbReference type="EMBL" id="NDW47227.1"/>
    </source>
</evidence>
<keyword evidence="3 7" id="KW-0812">Transmembrane</keyword>
<dbReference type="GO" id="GO:0005886">
    <property type="term" value="C:plasma membrane"/>
    <property type="evidence" value="ECO:0007669"/>
    <property type="project" value="UniProtKB-SubCell"/>
</dbReference>
<dbReference type="InterPro" id="IPR038078">
    <property type="entry name" value="PhoU-like_sf"/>
</dbReference>
<evidence type="ECO:0000256" key="6">
    <source>
        <dbReference type="SAM" id="MobiDB-lite"/>
    </source>
</evidence>